<organism evidence="5 6">
    <name type="scientific">Hypsibius exemplaris</name>
    <name type="common">Freshwater tardigrade</name>
    <dbReference type="NCBI Taxonomy" id="2072580"/>
    <lineage>
        <taxon>Eukaryota</taxon>
        <taxon>Metazoa</taxon>
        <taxon>Ecdysozoa</taxon>
        <taxon>Tardigrada</taxon>
        <taxon>Eutardigrada</taxon>
        <taxon>Parachela</taxon>
        <taxon>Hypsibioidea</taxon>
        <taxon>Hypsibiidae</taxon>
        <taxon>Hypsibius</taxon>
    </lineage>
</organism>
<proteinExistence type="predicted"/>
<dbReference type="GO" id="GO:0061630">
    <property type="term" value="F:ubiquitin protein ligase activity"/>
    <property type="evidence" value="ECO:0007669"/>
    <property type="project" value="UniProtKB-EC"/>
</dbReference>
<keyword evidence="1 3" id="KW-0863">Zinc-finger</keyword>
<dbReference type="Proteomes" id="UP000192578">
    <property type="component" value="Unassembled WGS sequence"/>
</dbReference>
<dbReference type="SUPFAM" id="SSF57850">
    <property type="entry name" value="RING/U-box"/>
    <property type="match status" value="1"/>
</dbReference>
<dbReference type="InterPro" id="IPR013083">
    <property type="entry name" value="Znf_RING/FYVE/PHD"/>
</dbReference>
<evidence type="ECO:0000313" key="6">
    <source>
        <dbReference type="Proteomes" id="UP000192578"/>
    </source>
</evidence>
<evidence type="ECO:0000256" key="1">
    <source>
        <dbReference type="ARBA" id="ARBA00022771"/>
    </source>
</evidence>
<protein>
    <recommendedName>
        <fullName evidence="4">RING-type domain-containing protein</fullName>
    </recommendedName>
</protein>
<accession>A0A1W0WGY4</accession>
<dbReference type="PANTHER" id="PTHR22996">
    <property type="entry name" value="MAHOGUNIN"/>
    <property type="match status" value="1"/>
</dbReference>
<feature type="domain" description="RING-type" evidence="4">
    <location>
        <begin position="50"/>
        <end position="89"/>
    </location>
</feature>
<keyword evidence="1 3" id="KW-0479">Metal-binding</keyword>
<name>A0A1W0WGY4_HYPEX</name>
<dbReference type="Gene3D" id="3.30.40.10">
    <property type="entry name" value="Zinc/RING finger domain, C3HC4 (zinc finger)"/>
    <property type="match status" value="1"/>
</dbReference>
<dbReference type="AlphaFoldDB" id="A0A1W0WGY4"/>
<sequence length="100" mass="10915">MLLKIKTDFIYAENVKRARRDTVARKHRGPNASKGVAVVPAKPLQAMAECIICVDTPANTAFIPCGHKTFCEPCAQQLLQGKGEFPTCRGPITAVLKLYS</sequence>
<dbReference type="GO" id="GO:0016567">
    <property type="term" value="P:protein ubiquitination"/>
    <property type="evidence" value="ECO:0007669"/>
    <property type="project" value="TreeGrafter"/>
</dbReference>
<dbReference type="InterPro" id="IPR001841">
    <property type="entry name" value="Znf_RING"/>
</dbReference>
<evidence type="ECO:0000256" key="3">
    <source>
        <dbReference type="PROSITE-ProRule" id="PRU00175"/>
    </source>
</evidence>
<gene>
    <name evidence="5" type="ORF">BV898_11301</name>
</gene>
<comment type="caution">
    <text evidence="5">The sequence shown here is derived from an EMBL/GenBank/DDBJ whole genome shotgun (WGS) entry which is preliminary data.</text>
</comment>
<dbReference type="GO" id="GO:0008270">
    <property type="term" value="F:zinc ion binding"/>
    <property type="evidence" value="ECO:0007669"/>
    <property type="project" value="UniProtKB-KW"/>
</dbReference>
<keyword evidence="2" id="KW-0862">Zinc</keyword>
<reference evidence="6" key="1">
    <citation type="submission" date="2017-01" db="EMBL/GenBank/DDBJ databases">
        <title>Comparative genomics of anhydrobiosis in the tardigrade Hypsibius dujardini.</title>
        <authorList>
            <person name="Yoshida Y."/>
            <person name="Koutsovoulos G."/>
            <person name="Laetsch D."/>
            <person name="Stevens L."/>
            <person name="Kumar S."/>
            <person name="Horikawa D."/>
            <person name="Ishino K."/>
            <person name="Komine S."/>
            <person name="Tomita M."/>
            <person name="Blaxter M."/>
            <person name="Arakawa K."/>
        </authorList>
    </citation>
    <scope>NUCLEOTIDE SEQUENCE [LARGE SCALE GENOMIC DNA]</scope>
    <source>
        <strain evidence="6">Z151</strain>
    </source>
</reference>
<dbReference type="Pfam" id="PF13920">
    <property type="entry name" value="zf-C3HC4_3"/>
    <property type="match status" value="1"/>
</dbReference>
<evidence type="ECO:0000256" key="2">
    <source>
        <dbReference type="ARBA" id="ARBA00022833"/>
    </source>
</evidence>
<dbReference type="EMBL" id="MTYJ01000104">
    <property type="protein sequence ID" value="OQV14459.1"/>
    <property type="molecule type" value="Genomic_DNA"/>
</dbReference>
<dbReference type="InterPro" id="IPR045194">
    <property type="entry name" value="MGRN1/RNF157-like"/>
</dbReference>
<evidence type="ECO:0000313" key="5">
    <source>
        <dbReference type="EMBL" id="OQV14459.1"/>
    </source>
</evidence>
<dbReference type="PROSITE" id="PS50089">
    <property type="entry name" value="ZF_RING_2"/>
    <property type="match status" value="1"/>
</dbReference>
<keyword evidence="6" id="KW-1185">Reference proteome</keyword>
<evidence type="ECO:0000259" key="4">
    <source>
        <dbReference type="PROSITE" id="PS50089"/>
    </source>
</evidence>
<dbReference type="OrthoDB" id="6078042at2759"/>
<dbReference type="PANTHER" id="PTHR22996:SF0">
    <property type="entry name" value="RE60872P-RELATED"/>
    <property type="match status" value="1"/>
</dbReference>